<dbReference type="Proteomes" id="UP000636394">
    <property type="component" value="Unassembled WGS sequence"/>
</dbReference>
<reference evidence="1 3" key="1">
    <citation type="submission" date="2019-11" db="EMBL/GenBank/DDBJ databases">
        <title>Eggerthellaceae novel genus isolated from the rectal contents of marmort.</title>
        <authorList>
            <person name="Zhang G."/>
        </authorList>
    </citation>
    <scope>NUCLEOTIDE SEQUENCE [LARGE SCALE GENOMIC DNA]</scope>
    <source>
        <strain evidence="1">Zg-886</strain>
        <strain evidence="3">zg-886</strain>
    </source>
</reference>
<proteinExistence type="predicted"/>
<sequence>MSETKQLVFHDSETDLDVLIEQAHKNPHALEASDVTVIDGGRAIAGESWGQKLAPYQSWTQGPAKGFESGTDGDLYPVGVLGMGLDEDRFNQLLDQAKGLGGGVELSGGAAVLEKRAQGLAGADLIGVRRDKDGYVVASVDVRGMAEALGVTKDLVIELPAYIDGVPVTRIAAEAFARRHVQGIGVRLLVVPDTVRNIGANAFLALSVGFIHLGAGVEHIGEQRCDLAGTSPRLAGRAYGTSPKNPRFFAQDGSLFERAASKAPAATAAEAAESARAAKSLASAAAEAPADLVFHACPYCETEVVPPFVRNVRAAAFAEGCQPPSLVRCGAALRRVEAKTWDDAVWICPPKAPASALLSRRGVRLASENAVQVDGCWYDFSEDEATLVAGPPKPASVSASFARLAAARAAGVREGDAARATLSPKEAAAKAAYEFAAAGQAGVPVEDTATFVGEVLSLPVAVAGKPLVRIGPRALPWAPATVVVPPTVRTIERENTCKSTLHLVLSEGLQEIGQHCFCSRKLQEPVRVPRTVRWIGPGSFEYAQVVLGDGALVAHVSSSQMDSCFWPEPHAGDAAAPFAVSALFNLAAYDDQLLRQSRLPDPMGALLHRLASDVPLDDAIRKALVRQLQSDALREKAMEAVAREGSRHTVERLLKAGFIDDATFDRQIELLRRANRADCVAFLMEQRHEQPKPTSSRARFAL</sequence>
<evidence type="ECO:0000313" key="3">
    <source>
        <dbReference type="Proteomes" id="UP000636394"/>
    </source>
</evidence>
<dbReference type="EMBL" id="WPCR01000009">
    <property type="protein sequence ID" value="NHM14616.1"/>
    <property type="molecule type" value="Genomic_DNA"/>
</dbReference>
<dbReference type="Proteomes" id="UP000671910">
    <property type="component" value="Chromosome"/>
</dbReference>
<evidence type="ECO:0000313" key="2">
    <source>
        <dbReference type="EMBL" id="QTU84344.1"/>
    </source>
</evidence>
<name>A0A9E6MQ03_9ACTN</name>
<keyword evidence="3" id="KW-1185">Reference proteome</keyword>
<dbReference type="RefSeq" id="WP_166339946.1">
    <property type="nucleotide sequence ID" value="NZ_CP072829.1"/>
</dbReference>
<evidence type="ECO:0000313" key="1">
    <source>
        <dbReference type="EMBL" id="NHM14616.1"/>
    </source>
</evidence>
<protein>
    <submittedName>
        <fullName evidence="2">Uncharacterized protein</fullName>
    </submittedName>
</protein>
<dbReference type="AlphaFoldDB" id="A0A9E6MQ03"/>
<accession>A0A9E6MQ03</accession>
<dbReference type="KEGG" id="ebz:J7S26_08400"/>
<gene>
    <name evidence="1" type="ORF">GMI68_07550</name>
    <name evidence="2" type="ORF">J7S26_08400</name>
</gene>
<evidence type="ECO:0000313" key="4">
    <source>
        <dbReference type="Proteomes" id="UP000671910"/>
    </source>
</evidence>
<organism evidence="2 4">
    <name type="scientific">Xiamenia xianingshaonis</name>
    <dbReference type="NCBI Taxonomy" id="2682776"/>
    <lineage>
        <taxon>Bacteria</taxon>
        <taxon>Bacillati</taxon>
        <taxon>Actinomycetota</taxon>
        <taxon>Coriobacteriia</taxon>
        <taxon>Eggerthellales</taxon>
        <taxon>Eggerthellaceae</taxon>
        <taxon>Xiamenia</taxon>
    </lineage>
</organism>
<dbReference type="EMBL" id="CP072829">
    <property type="protein sequence ID" value="QTU84344.1"/>
    <property type="molecule type" value="Genomic_DNA"/>
</dbReference>
<dbReference type="Gene3D" id="3.80.10.10">
    <property type="entry name" value="Ribonuclease Inhibitor"/>
    <property type="match status" value="1"/>
</dbReference>
<reference evidence="2" key="2">
    <citation type="submission" date="2021-04" db="EMBL/GenBank/DDBJ databases">
        <title>Novel species in family Eggerthellaceae.</title>
        <authorList>
            <person name="Zhang G."/>
        </authorList>
    </citation>
    <scope>NUCLEOTIDE SEQUENCE</scope>
    <source>
        <strain evidence="2">Zg-886</strain>
    </source>
</reference>
<dbReference type="InterPro" id="IPR032675">
    <property type="entry name" value="LRR_dom_sf"/>
</dbReference>